<dbReference type="InterPro" id="IPR036915">
    <property type="entry name" value="Cyclin-like_sf"/>
</dbReference>
<organism evidence="2 3">
    <name type="scientific">Tetradesmus obliquus</name>
    <name type="common">Green alga</name>
    <name type="synonym">Acutodesmus obliquus</name>
    <dbReference type="NCBI Taxonomy" id="3088"/>
    <lineage>
        <taxon>Eukaryota</taxon>
        <taxon>Viridiplantae</taxon>
        <taxon>Chlorophyta</taxon>
        <taxon>core chlorophytes</taxon>
        <taxon>Chlorophyceae</taxon>
        <taxon>CS clade</taxon>
        <taxon>Sphaeropleales</taxon>
        <taxon>Scenedesmaceae</taxon>
        <taxon>Tetradesmus</taxon>
    </lineage>
</organism>
<evidence type="ECO:0000313" key="2">
    <source>
        <dbReference type="EMBL" id="SZX68819.1"/>
    </source>
</evidence>
<name>A0A383VVE5_TETOB</name>
<dbReference type="PANTHER" id="PTHR15615:SF108">
    <property type="entry name" value="PROTEIN CNPPD1"/>
    <property type="match status" value="1"/>
</dbReference>
<dbReference type="Pfam" id="PF08613">
    <property type="entry name" value="Cyclin"/>
    <property type="match status" value="1"/>
</dbReference>
<evidence type="ECO:0000256" key="1">
    <source>
        <dbReference type="ARBA" id="ARBA00007215"/>
    </source>
</evidence>
<keyword evidence="3" id="KW-1185">Reference proteome</keyword>
<dbReference type="GO" id="GO:0019901">
    <property type="term" value="F:protein kinase binding"/>
    <property type="evidence" value="ECO:0007669"/>
    <property type="project" value="InterPro"/>
</dbReference>
<accession>A0A383VVE5</accession>
<dbReference type="Gene3D" id="1.10.472.10">
    <property type="entry name" value="Cyclin-like"/>
    <property type="match status" value="1"/>
</dbReference>
<dbReference type="Proteomes" id="UP000256970">
    <property type="component" value="Unassembled WGS sequence"/>
</dbReference>
<gene>
    <name evidence="2" type="ORF">BQ4739_LOCUS9137</name>
</gene>
<sequence length="310" mass="33521">MVVKTDVYSGFPAVASVVDDSSRAVLEDCLSLLNPVGDVPEESRLLQTLSATLESMVEQTEQREHLRLKQGPAAAGLGPQLTVFHGLRAPPISIEAYLVRIAKYAKCSPACFVHSMVHMLKLAQQDASFAPTRLNVHRLLLTGVLISAKFLDDRYFNNAFYAKVGGVSTAELNRLELEMLQLLDFQLAVTPEHLVAVLLDAQSGRLVMQMAAAYSSCCGMAAGGAAGLGLMAGGAGMLVHPSIQLPCWEGPGSAVHGQHVLQHQQQQLMQQLVVGVQRKRRSNSLEVMEGVECRPRAFHRASLEVVAMAQ</sequence>
<dbReference type="EMBL" id="FNXT01000881">
    <property type="protein sequence ID" value="SZX68819.1"/>
    <property type="molecule type" value="Genomic_DNA"/>
</dbReference>
<comment type="similarity">
    <text evidence="1">Belongs to the cyclin family. Cyclin U/P subfamily.</text>
</comment>
<evidence type="ECO:0000313" key="3">
    <source>
        <dbReference type="Proteomes" id="UP000256970"/>
    </source>
</evidence>
<proteinExistence type="inferred from homology"/>
<protein>
    <submittedName>
        <fullName evidence="2">Uncharacterized protein</fullName>
    </submittedName>
</protein>
<dbReference type="AlphaFoldDB" id="A0A383VVE5"/>
<dbReference type="InterPro" id="IPR013922">
    <property type="entry name" value="Cyclin_PHO80-like"/>
</dbReference>
<dbReference type="SUPFAM" id="SSF47954">
    <property type="entry name" value="Cyclin-like"/>
    <property type="match status" value="1"/>
</dbReference>
<dbReference type="PANTHER" id="PTHR15615">
    <property type="match status" value="1"/>
</dbReference>
<reference evidence="2 3" key="1">
    <citation type="submission" date="2016-10" db="EMBL/GenBank/DDBJ databases">
        <authorList>
            <person name="Cai Z."/>
        </authorList>
    </citation>
    <scope>NUCLEOTIDE SEQUENCE [LARGE SCALE GENOMIC DNA]</scope>
</reference>
<dbReference type="STRING" id="3088.A0A383VVE5"/>